<dbReference type="InterPro" id="IPR049940">
    <property type="entry name" value="GluQ/Sye"/>
</dbReference>
<proteinExistence type="inferred from homology"/>
<dbReference type="NCBIfam" id="NF004314">
    <property type="entry name" value="PRK05710.1-3"/>
    <property type="match status" value="1"/>
</dbReference>
<dbReference type="InterPro" id="IPR022380">
    <property type="entry name" value="Glu-Q_tRNA(Asp)_Synthase"/>
</dbReference>
<sequence length="318" mass="35722">MEQGKQTVGRFAPSPSGRMHLGNVFCALMAWLAARSEGGRILLRQEDLDPQRCLRTNADMLEQDLLWLGLDWDEGGSRGGPRGPYYQSERTAIYEEAFQKLQKQGLIYPCFCSRAELHAAEAPHLSDGRVLYTGRCRSLTEQERQTLAKSRRPAARLMVPDEIVSFCDLCCGVYRENLAQECGDFLVRRSDGVFAYQLAVVVDDALMGVTQVVRGRDLLDSTPRQLYLYRLLQLHAPEFGHIPLLLAPDGRRLSKRDGALDLGALRKRFSSGEILGFLACAAGLMDRPEPVSAGDLIPLFAWDKLPREDIRLPAWLWD</sequence>
<accession>A0A9D1DF66</accession>
<dbReference type="SUPFAM" id="SSF52374">
    <property type="entry name" value="Nucleotidylyl transferase"/>
    <property type="match status" value="1"/>
</dbReference>
<comment type="cofactor">
    <cofactor evidence="7">
        <name>Zn(2+)</name>
        <dbReference type="ChEBI" id="CHEBI:29105"/>
    </cofactor>
    <text evidence="7">Binds 1 zinc ion per subunit.</text>
</comment>
<dbReference type="PANTHER" id="PTHR43311:SF1">
    <property type="entry name" value="GLUTAMYL-Q TRNA(ASP) SYNTHETASE"/>
    <property type="match status" value="1"/>
</dbReference>
<keyword evidence="4 7" id="KW-0862">Zinc</keyword>
<feature type="binding site" evidence="7">
    <location>
        <position position="136"/>
    </location>
    <ligand>
        <name>Zn(2+)</name>
        <dbReference type="ChEBI" id="CHEBI:29105"/>
    </ligand>
</feature>
<feature type="binding site" evidence="7">
    <location>
        <begin position="10"/>
        <end position="14"/>
    </location>
    <ligand>
        <name>L-glutamate</name>
        <dbReference type="ChEBI" id="CHEBI:29985"/>
    </ligand>
</feature>
<dbReference type="GO" id="GO:0005524">
    <property type="term" value="F:ATP binding"/>
    <property type="evidence" value="ECO:0007669"/>
    <property type="project" value="UniProtKB-KW"/>
</dbReference>
<keyword evidence="1 7" id="KW-0436">Ligase</keyword>
<feature type="binding site" evidence="7">
    <location>
        <position position="255"/>
    </location>
    <ligand>
        <name>ATP</name>
        <dbReference type="ChEBI" id="CHEBI:30616"/>
    </ligand>
</feature>
<dbReference type="GO" id="GO:0004818">
    <property type="term" value="F:glutamate-tRNA ligase activity"/>
    <property type="evidence" value="ECO:0007669"/>
    <property type="project" value="TreeGrafter"/>
</dbReference>
<dbReference type="InterPro" id="IPR000924">
    <property type="entry name" value="Glu/Gln-tRNA-synth"/>
</dbReference>
<reference evidence="10" key="1">
    <citation type="submission" date="2020-10" db="EMBL/GenBank/DDBJ databases">
        <authorList>
            <person name="Gilroy R."/>
        </authorList>
    </citation>
    <scope>NUCLEOTIDE SEQUENCE</scope>
    <source>
        <strain evidence="10">ChiSxjej1B13-7958</strain>
    </source>
</reference>
<evidence type="ECO:0000256" key="7">
    <source>
        <dbReference type="HAMAP-Rule" id="MF_01428"/>
    </source>
</evidence>
<evidence type="ECO:0000256" key="4">
    <source>
        <dbReference type="ARBA" id="ARBA00022833"/>
    </source>
</evidence>
<evidence type="ECO:0000313" key="10">
    <source>
        <dbReference type="EMBL" id="HIR46619.1"/>
    </source>
</evidence>
<dbReference type="EC" id="6.1.1.-" evidence="7"/>
<evidence type="ECO:0000256" key="5">
    <source>
        <dbReference type="ARBA" id="ARBA00022840"/>
    </source>
</evidence>
<dbReference type="PANTHER" id="PTHR43311">
    <property type="entry name" value="GLUTAMATE--TRNA LIGASE"/>
    <property type="match status" value="1"/>
</dbReference>
<dbReference type="GO" id="GO:0005829">
    <property type="term" value="C:cytosol"/>
    <property type="evidence" value="ECO:0007669"/>
    <property type="project" value="TreeGrafter"/>
</dbReference>
<dbReference type="InterPro" id="IPR001412">
    <property type="entry name" value="aa-tRNA-synth_I_CS"/>
</dbReference>
<name>A0A9D1DF66_9FIRM</name>
<evidence type="ECO:0000313" key="11">
    <source>
        <dbReference type="Proteomes" id="UP000824242"/>
    </source>
</evidence>
<dbReference type="NCBIfam" id="TIGR03838">
    <property type="entry name" value="queuosine_YadB"/>
    <property type="match status" value="1"/>
</dbReference>
<keyword evidence="2 7" id="KW-0479">Metal-binding</keyword>
<dbReference type="NCBIfam" id="NF004315">
    <property type="entry name" value="PRK05710.1-4"/>
    <property type="match status" value="1"/>
</dbReference>
<feature type="domain" description="Glutamyl/glutaminyl-tRNA synthetase class Ib catalytic" evidence="9">
    <location>
        <begin position="9"/>
        <end position="259"/>
    </location>
</feature>
<dbReference type="Pfam" id="PF00749">
    <property type="entry name" value="tRNA-synt_1c"/>
    <property type="match status" value="1"/>
</dbReference>
<gene>
    <name evidence="7 10" type="primary">gluQ</name>
    <name evidence="10" type="ORF">IAB89_03010</name>
</gene>
<feature type="short sequence motif" description="'HIGH' region" evidence="7">
    <location>
        <begin position="13"/>
        <end position="23"/>
    </location>
</feature>
<feature type="binding site" evidence="7">
    <location>
        <position position="46"/>
    </location>
    <ligand>
        <name>L-glutamate</name>
        <dbReference type="ChEBI" id="CHEBI:29985"/>
    </ligand>
</feature>
<dbReference type="GO" id="GO:0006424">
    <property type="term" value="P:glutamyl-tRNA aminoacylation"/>
    <property type="evidence" value="ECO:0007669"/>
    <property type="project" value="InterPro"/>
</dbReference>
<feature type="binding site" evidence="7">
    <location>
        <position position="132"/>
    </location>
    <ligand>
        <name>Zn(2+)</name>
        <dbReference type="ChEBI" id="CHEBI:29105"/>
    </ligand>
</feature>
<dbReference type="HAMAP" id="MF_01428">
    <property type="entry name" value="Glu_Q_tRNA_synth"/>
    <property type="match status" value="1"/>
</dbReference>
<protein>
    <recommendedName>
        <fullName evidence="7">Glutamyl-Q tRNA(Asp) synthetase</fullName>
        <shortName evidence="7">Glu-Q-RSs</shortName>
        <ecNumber evidence="7">6.1.1.-</ecNumber>
    </recommendedName>
</protein>
<dbReference type="Proteomes" id="UP000824242">
    <property type="component" value="Unassembled WGS sequence"/>
</dbReference>
<comment type="similarity">
    <text evidence="7">Belongs to the class-I aminoacyl-tRNA synthetase family. GluQ subfamily.</text>
</comment>
<comment type="function">
    <text evidence="7">Catalyzes the tRNA-independent activation of glutamate in presence of ATP and the subsequent transfer of glutamate onto a tRNA(Asp). Glutamate is transferred on the 2-amino-5-(4,5-dihydroxy-2-cyclopenten-1-yl) moiety of the queuosine in the wobble position of the QUC anticodon.</text>
</comment>
<dbReference type="AlphaFoldDB" id="A0A9D1DF66"/>
<evidence type="ECO:0000256" key="1">
    <source>
        <dbReference type="ARBA" id="ARBA00022598"/>
    </source>
</evidence>
<dbReference type="GO" id="GO:0008270">
    <property type="term" value="F:zinc ion binding"/>
    <property type="evidence" value="ECO:0007669"/>
    <property type="project" value="UniProtKB-UniRule"/>
</dbReference>
<comment type="caution">
    <text evidence="10">The sequence shown here is derived from an EMBL/GenBank/DDBJ whole genome shotgun (WGS) entry which is preliminary data.</text>
</comment>
<dbReference type="PRINTS" id="PR00987">
    <property type="entry name" value="TRNASYNTHGLU"/>
</dbReference>
<evidence type="ECO:0000256" key="6">
    <source>
        <dbReference type="ARBA" id="ARBA00023146"/>
    </source>
</evidence>
<organism evidence="10 11">
    <name type="scientific">Candidatus Caccousia avicola</name>
    <dbReference type="NCBI Taxonomy" id="2840721"/>
    <lineage>
        <taxon>Bacteria</taxon>
        <taxon>Bacillati</taxon>
        <taxon>Bacillota</taxon>
        <taxon>Clostridia</taxon>
        <taxon>Eubacteriales</taxon>
        <taxon>Oscillospiraceae</taxon>
        <taxon>Oscillospiraceae incertae sedis</taxon>
        <taxon>Candidatus Caccousia</taxon>
    </lineage>
</organism>
<evidence type="ECO:0000256" key="2">
    <source>
        <dbReference type="ARBA" id="ARBA00022723"/>
    </source>
</evidence>
<reference evidence="10" key="2">
    <citation type="journal article" date="2021" name="PeerJ">
        <title>Extensive microbial diversity within the chicken gut microbiome revealed by metagenomics and culture.</title>
        <authorList>
            <person name="Gilroy R."/>
            <person name="Ravi A."/>
            <person name="Getino M."/>
            <person name="Pursley I."/>
            <person name="Horton D.L."/>
            <person name="Alikhan N.F."/>
            <person name="Baker D."/>
            <person name="Gharbi K."/>
            <person name="Hall N."/>
            <person name="Watson M."/>
            <person name="Adriaenssens E.M."/>
            <person name="Foster-Nyarko E."/>
            <person name="Jarju S."/>
            <person name="Secka A."/>
            <person name="Antonio M."/>
            <person name="Oren A."/>
            <person name="Chaudhuri R.R."/>
            <person name="La Ragione R."/>
            <person name="Hildebrand F."/>
            <person name="Pallen M.J."/>
        </authorList>
    </citation>
    <scope>NUCLEOTIDE SEQUENCE</scope>
    <source>
        <strain evidence="10">ChiSxjej1B13-7958</strain>
    </source>
</reference>
<feature type="short sequence motif" description="'KMSKS' region" evidence="7">
    <location>
        <begin position="252"/>
        <end position="256"/>
    </location>
</feature>
<dbReference type="InterPro" id="IPR020058">
    <property type="entry name" value="Glu/Gln-tRNA-synth_Ib_cat-dom"/>
</dbReference>
<feature type="binding site" evidence="7">
    <location>
        <position position="196"/>
    </location>
    <ligand>
        <name>L-glutamate</name>
        <dbReference type="ChEBI" id="CHEBI:29985"/>
    </ligand>
</feature>
<feature type="binding site" evidence="7">
    <location>
        <position position="214"/>
    </location>
    <ligand>
        <name>L-glutamate</name>
        <dbReference type="ChEBI" id="CHEBI:29985"/>
    </ligand>
</feature>
<dbReference type="PROSITE" id="PS00178">
    <property type="entry name" value="AA_TRNA_LIGASE_I"/>
    <property type="match status" value="1"/>
</dbReference>
<keyword evidence="8" id="KW-0648">Protein biosynthesis</keyword>
<dbReference type="GO" id="GO:0006400">
    <property type="term" value="P:tRNA modification"/>
    <property type="evidence" value="ECO:0007669"/>
    <property type="project" value="InterPro"/>
</dbReference>
<evidence type="ECO:0000256" key="3">
    <source>
        <dbReference type="ARBA" id="ARBA00022741"/>
    </source>
</evidence>
<dbReference type="InterPro" id="IPR014729">
    <property type="entry name" value="Rossmann-like_a/b/a_fold"/>
</dbReference>
<keyword evidence="5 7" id="KW-0067">ATP-binding</keyword>
<dbReference type="Gene3D" id="3.40.50.620">
    <property type="entry name" value="HUPs"/>
    <property type="match status" value="1"/>
</dbReference>
<evidence type="ECO:0000256" key="8">
    <source>
        <dbReference type="RuleBase" id="RU363037"/>
    </source>
</evidence>
<feature type="binding site" evidence="7">
    <location>
        <position position="110"/>
    </location>
    <ligand>
        <name>Zn(2+)</name>
        <dbReference type="ChEBI" id="CHEBI:29105"/>
    </ligand>
</feature>
<feature type="binding site" evidence="7">
    <location>
        <position position="112"/>
    </location>
    <ligand>
        <name>Zn(2+)</name>
        <dbReference type="ChEBI" id="CHEBI:29105"/>
    </ligand>
</feature>
<evidence type="ECO:0000259" key="9">
    <source>
        <dbReference type="Pfam" id="PF00749"/>
    </source>
</evidence>
<keyword evidence="6 7" id="KW-0030">Aminoacyl-tRNA synthetase</keyword>
<dbReference type="EMBL" id="DVGZ01000029">
    <property type="protein sequence ID" value="HIR46619.1"/>
    <property type="molecule type" value="Genomic_DNA"/>
</dbReference>
<keyword evidence="3 7" id="KW-0547">Nucleotide-binding</keyword>